<evidence type="ECO:0000256" key="1">
    <source>
        <dbReference type="SAM" id="MobiDB-lite"/>
    </source>
</evidence>
<feature type="compositionally biased region" description="Acidic residues" evidence="1">
    <location>
        <begin position="413"/>
        <end position="424"/>
    </location>
</feature>
<dbReference type="OrthoDB" id="3258555at2759"/>
<keyword evidence="3" id="KW-1185">Reference proteome</keyword>
<dbReference type="Proteomes" id="UP000717328">
    <property type="component" value="Unassembled WGS sequence"/>
</dbReference>
<feature type="compositionally biased region" description="Low complexity" evidence="1">
    <location>
        <begin position="382"/>
        <end position="393"/>
    </location>
</feature>
<dbReference type="AlphaFoldDB" id="A0A9P7KNL3"/>
<reference evidence="2" key="1">
    <citation type="submission" date="2021-02" db="EMBL/GenBank/DDBJ databases">
        <authorList>
            <person name="Nieuwenhuis M."/>
            <person name="Van De Peppel L.J.J."/>
        </authorList>
    </citation>
    <scope>NUCLEOTIDE SEQUENCE</scope>
    <source>
        <strain evidence="2">D49</strain>
    </source>
</reference>
<name>A0A9P7KNL3_9AGAR</name>
<organism evidence="2 3">
    <name type="scientific">Sphagnurus paluster</name>
    <dbReference type="NCBI Taxonomy" id="117069"/>
    <lineage>
        <taxon>Eukaryota</taxon>
        <taxon>Fungi</taxon>
        <taxon>Dikarya</taxon>
        <taxon>Basidiomycota</taxon>
        <taxon>Agaricomycotina</taxon>
        <taxon>Agaricomycetes</taxon>
        <taxon>Agaricomycetidae</taxon>
        <taxon>Agaricales</taxon>
        <taxon>Tricholomatineae</taxon>
        <taxon>Lyophyllaceae</taxon>
        <taxon>Sphagnurus</taxon>
    </lineage>
</organism>
<comment type="caution">
    <text evidence="2">The sequence shown here is derived from an EMBL/GenBank/DDBJ whole genome shotgun (WGS) entry which is preliminary data.</text>
</comment>
<sequence length="424" mass="47550">MRIIPPNFFLDPSTFQGSQSPWLKVMKMKKSIILVCRSWYFAGIPFLYEDIAFLRLPQIPAFVRTIKALPHGGKLGQLVKGITLYAYIPQGYGESFNTHMACILSDCPRLERFIFNSPCSLPSTARFPSITPSITYLSLNQSVSFAAALDILDGSVGERLTRLAINASDVYDNFQAEKIRHLPRLVDLLVSNVDENEEAAAVQILVDTLSIPHLKRLTLVSRSRFGGAFFMPFFEKHGRTLQFVHFLVYDYPYRYVPGRNTGDLQSLLNLCPVLEHLVVDSIRARGGITHPTVKWVDMCISAGQVPNWETSVWKAGFPACRGFREICASVTLMRDIPSEIPPSMVASQHDTFELVFPGVNIYHNVGRMDVKYYLEHWESSLRPESPSSDCSSPDFNPAGGDTSEQYDSGSEATEGEEDETDLET</sequence>
<dbReference type="Gene3D" id="3.80.10.10">
    <property type="entry name" value="Ribonuclease Inhibitor"/>
    <property type="match status" value="1"/>
</dbReference>
<evidence type="ECO:0000313" key="2">
    <source>
        <dbReference type="EMBL" id="KAG5653656.1"/>
    </source>
</evidence>
<evidence type="ECO:0000313" key="3">
    <source>
        <dbReference type="Proteomes" id="UP000717328"/>
    </source>
</evidence>
<proteinExistence type="predicted"/>
<dbReference type="InterPro" id="IPR032675">
    <property type="entry name" value="LRR_dom_sf"/>
</dbReference>
<dbReference type="EMBL" id="JABCKI010000040">
    <property type="protein sequence ID" value="KAG5653656.1"/>
    <property type="molecule type" value="Genomic_DNA"/>
</dbReference>
<reference evidence="2" key="2">
    <citation type="submission" date="2021-10" db="EMBL/GenBank/DDBJ databases">
        <title>Phylogenomics reveals ancestral predisposition of the termite-cultivated fungus Termitomyces towards a domesticated lifestyle.</title>
        <authorList>
            <person name="Auxier B."/>
            <person name="Grum-Grzhimaylo A."/>
            <person name="Cardenas M.E."/>
            <person name="Lodge J.D."/>
            <person name="Laessoe T."/>
            <person name="Pedersen O."/>
            <person name="Smith M.E."/>
            <person name="Kuyper T.W."/>
            <person name="Franco-Molano E.A."/>
            <person name="Baroni T.J."/>
            <person name="Aanen D.K."/>
        </authorList>
    </citation>
    <scope>NUCLEOTIDE SEQUENCE</scope>
    <source>
        <strain evidence="2">D49</strain>
    </source>
</reference>
<gene>
    <name evidence="2" type="ORF">H0H81_011616</name>
</gene>
<protein>
    <submittedName>
        <fullName evidence="2">Uncharacterized protein</fullName>
    </submittedName>
</protein>
<feature type="region of interest" description="Disordered" evidence="1">
    <location>
        <begin position="381"/>
        <end position="424"/>
    </location>
</feature>
<accession>A0A9P7KNL3</accession>